<reference evidence="6 7" key="1">
    <citation type="submission" date="2019-07" db="EMBL/GenBank/DDBJ databases">
        <title>R&amp;d 2014.</title>
        <authorList>
            <person name="Klenk H.-P."/>
        </authorList>
    </citation>
    <scope>NUCLEOTIDE SEQUENCE [LARGE SCALE GENOMIC DNA]</scope>
    <source>
        <strain evidence="6 7">DSM 43912</strain>
    </source>
</reference>
<dbReference type="RefSeq" id="WP_145818550.1">
    <property type="nucleotide sequence ID" value="NZ_AP023438.1"/>
</dbReference>
<dbReference type="OrthoDB" id="3804952at2"/>
<evidence type="ECO:0000313" key="6">
    <source>
        <dbReference type="EMBL" id="TWJ29671.1"/>
    </source>
</evidence>
<dbReference type="InterPro" id="IPR001077">
    <property type="entry name" value="COMT_C"/>
</dbReference>
<dbReference type="PROSITE" id="PS51683">
    <property type="entry name" value="SAM_OMT_II"/>
    <property type="match status" value="1"/>
</dbReference>
<dbReference type="InterPro" id="IPR029063">
    <property type="entry name" value="SAM-dependent_MTases_sf"/>
</dbReference>
<feature type="domain" description="O-methyltransferase C-terminal" evidence="4">
    <location>
        <begin position="138"/>
        <end position="328"/>
    </location>
</feature>
<dbReference type="AlphaFoldDB" id="A0A562WI16"/>
<name>A0A562WI16_9ACTN</name>
<gene>
    <name evidence="6" type="ORF">JD81_03182</name>
</gene>
<keyword evidence="3" id="KW-0949">S-adenosyl-L-methionine</keyword>
<dbReference type="InterPro" id="IPR012967">
    <property type="entry name" value="COMT_dimerisation"/>
</dbReference>
<dbReference type="GO" id="GO:0008171">
    <property type="term" value="F:O-methyltransferase activity"/>
    <property type="evidence" value="ECO:0007669"/>
    <property type="project" value="InterPro"/>
</dbReference>
<dbReference type="SUPFAM" id="SSF46785">
    <property type="entry name" value="Winged helix' DNA-binding domain"/>
    <property type="match status" value="1"/>
</dbReference>
<accession>A0A562WI16</accession>
<feature type="domain" description="O-methyltransferase dimerisation" evidence="5">
    <location>
        <begin position="37"/>
        <end position="100"/>
    </location>
</feature>
<dbReference type="EMBL" id="VLLP01000001">
    <property type="protein sequence ID" value="TWJ29671.1"/>
    <property type="molecule type" value="Genomic_DNA"/>
</dbReference>
<dbReference type="SUPFAM" id="SSF53335">
    <property type="entry name" value="S-adenosyl-L-methionine-dependent methyltransferases"/>
    <property type="match status" value="1"/>
</dbReference>
<dbReference type="GO" id="GO:0032259">
    <property type="term" value="P:methylation"/>
    <property type="evidence" value="ECO:0007669"/>
    <property type="project" value="UniProtKB-KW"/>
</dbReference>
<evidence type="ECO:0000259" key="4">
    <source>
        <dbReference type="Pfam" id="PF00891"/>
    </source>
</evidence>
<dbReference type="Pfam" id="PF08100">
    <property type="entry name" value="Dimerisation"/>
    <property type="match status" value="1"/>
</dbReference>
<evidence type="ECO:0000313" key="7">
    <source>
        <dbReference type="Proteomes" id="UP000319728"/>
    </source>
</evidence>
<dbReference type="InterPro" id="IPR036388">
    <property type="entry name" value="WH-like_DNA-bd_sf"/>
</dbReference>
<sequence>MPVPLSPDEAHLFLESDAAPAAYLDLLDAVSFRSAAAGLRLGVFEALADGPLPVDRLATRTGTDPLGLRILLDALAGFGYLTRADGQYANSANAARWLLRDTPGSFAPALSFWSTVLTGWWQDLESSIRVGGPTGDFYAWLEKQPEALADFHTMLRGLADVLGPEIVELVPLPPGARSLLDVGGGHAAYPVAFLTAHPQLRATVVDLDGALAQGARTVAAAGLGDRVTLRPGDLFEADFGTGHDLVLLFNIVHGYQRDAVRTLLRRSAAALRPGGQVVLLEPLAEVPDRPAGPGEAFVRMFSLNLFHTQGGRAYTHDELATLLHETGFTDVRQHLLRGSDTDHLVTAVLAG</sequence>
<dbReference type="Proteomes" id="UP000319728">
    <property type="component" value="Unassembled WGS sequence"/>
</dbReference>
<organism evidence="6 7">
    <name type="scientific">Micromonospora sagamiensis</name>
    <dbReference type="NCBI Taxonomy" id="47875"/>
    <lineage>
        <taxon>Bacteria</taxon>
        <taxon>Bacillati</taxon>
        <taxon>Actinomycetota</taxon>
        <taxon>Actinomycetes</taxon>
        <taxon>Micromonosporales</taxon>
        <taxon>Micromonosporaceae</taxon>
        <taxon>Micromonospora</taxon>
    </lineage>
</organism>
<dbReference type="InterPro" id="IPR016461">
    <property type="entry name" value="COMT-like"/>
</dbReference>
<keyword evidence="1 6" id="KW-0489">Methyltransferase</keyword>
<dbReference type="CDD" id="cd02440">
    <property type="entry name" value="AdoMet_MTases"/>
    <property type="match status" value="1"/>
</dbReference>
<dbReference type="GO" id="GO:0046983">
    <property type="term" value="F:protein dimerization activity"/>
    <property type="evidence" value="ECO:0007669"/>
    <property type="project" value="InterPro"/>
</dbReference>
<evidence type="ECO:0000259" key="5">
    <source>
        <dbReference type="Pfam" id="PF08100"/>
    </source>
</evidence>
<comment type="caution">
    <text evidence="6">The sequence shown here is derived from an EMBL/GenBank/DDBJ whole genome shotgun (WGS) entry which is preliminary data.</text>
</comment>
<evidence type="ECO:0000256" key="1">
    <source>
        <dbReference type="ARBA" id="ARBA00022603"/>
    </source>
</evidence>
<dbReference type="PANTHER" id="PTHR43712">
    <property type="entry name" value="PUTATIVE (AFU_ORTHOLOGUE AFUA_4G14580)-RELATED"/>
    <property type="match status" value="1"/>
</dbReference>
<dbReference type="PANTHER" id="PTHR43712:SF2">
    <property type="entry name" value="O-METHYLTRANSFERASE CICE"/>
    <property type="match status" value="1"/>
</dbReference>
<evidence type="ECO:0000256" key="2">
    <source>
        <dbReference type="ARBA" id="ARBA00022679"/>
    </source>
</evidence>
<keyword evidence="7" id="KW-1185">Reference proteome</keyword>
<proteinExistence type="predicted"/>
<evidence type="ECO:0000256" key="3">
    <source>
        <dbReference type="ARBA" id="ARBA00022691"/>
    </source>
</evidence>
<dbReference type="Gene3D" id="1.10.10.10">
    <property type="entry name" value="Winged helix-like DNA-binding domain superfamily/Winged helix DNA-binding domain"/>
    <property type="match status" value="1"/>
</dbReference>
<dbReference type="Gene3D" id="3.40.50.150">
    <property type="entry name" value="Vaccinia Virus protein VP39"/>
    <property type="match status" value="1"/>
</dbReference>
<keyword evidence="2 6" id="KW-0808">Transferase</keyword>
<protein>
    <submittedName>
        <fullName evidence="6">Methyltransferase family protein</fullName>
    </submittedName>
</protein>
<dbReference type="Pfam" id="PF00891">
    <property type="entry name" value="Methyltransf_2"/>
    <property type="match status" value="1"/>
</dbReference>
<dbReference type="InterPro" id="IPR036390">
    <property type="entry name" value="WH_DNA-bd_sf"/>
</dbReference>